<dbReference type="SMART" id="SM00028">
    <property type="entry name" value="TPR"/>
    <property type="match status" value="6"/>
</dbReference>
<dbReference type="Gene3D" id="1.25.40.10">
    <property type="entry name" value="Tetratricopeptide repeat domain"/>
    <property type="match status" value="3"/>
</dbReference>
<keyword evidence="3" id="KW-1185">Reference proteome</keyword>
<dbReference type="Proteomes" id="UP000650081">
    <property type="component" value="Unassembled WGS sequence"/>
</dbReference>
<evidence type="ECO:0000313" key="3">
    <source>
        <dbReference type="Proteomes" id="UP000650081"/>
    </source>
</evidence>
<dbReference type="Pfam" id="PF13432">
    <property type="entry name" value="TPR_16"/>
    <property type="match status" value="1"/>
</dbReference>
<comment type="caution">
    <text evidence="2">The sequence shown here is derived from an EMBL/GenBank/DDBJ whole genome shotgun (WGS) entry which is preliminary data.</text>
</comment>
<dbReference type="GO" id="GO:0051301">
    <property type="term" value="P:cell division"/>
    <property type="evidence" value="ECO:0007669"/>
    <property type="project" value="TreeGrafter"/>
</dbReference>
<dbReference type="RefSeq" id="WP_187466308.1">
    <property type="nucleotide sequence ID" value="NZ_JACSIT010000091.1"/>
</dbReference>
<name>A0A923T857_9BACT</name>
<reference evidence="2" key="1">
    <citation type="submission" date="2020-08" db="EMBL/GenBank/DDBJ databases">
        <title>Lewinella bacteria from marine environments.</title>
        <authorList>
            <person name="Zhong Y."/>
        </authorList>
    </citation>
    <scope>NUCLEOTIDE SEQUENCE</scope>
    <source>
        <strain evidence="2">KCTC 42187</strain>
    </source>
</reference>
<dbReference type="SUPFAM" id="SSF48452">
    <property type="entry name" value="TPR-like"/>
    <property type="match status" value="2"/>
</dbReference>
<proteinExistence type="predicted"/>
<feature type="repeat" description="TPR" evidence="1">
    <location>
        <begin position="277"/>
        <end position="310"/>
    </location>
</feature>
<accession>A0A923T857</accession>
<dbReference type="PROSITE" id="PS50005">
    <property type="entry name" value="TPR"/>
    <property type="match status" value="3"/>
</dbReference>
<evidence type="ECO:0000256" key="1">
    <source>
        <dbReference type="PROSITE-ProRule" id="PRU00339"/>
    </source>
</evidence>
<protein>
    <submittedName>
        <fullName evidence="2">Tetratricopeptide repeat protein</fullName>
    </submittedName>
</protein>
<dbReference type="InterPro" id="IPR019734">
    <property type="entry name" value="TPR_rpt"/>
</dbReference>
<dbReference type="EMBL" id="JACSIT010000091">
    <property type="protein sequence ID" value="MBC6994226.1"/>
    <property type="molecule type" value="Genomic_DNA"/>
</dbReference>
<evidence type="ECO:0000313" key="2">
    <source>
        <dbReference type="EMBL" id="MBC6994226.1"/>
    </source>
</evidence>
<feature type="repeat" description="TPR" evidence="1">
    <location>
        <begin position="139"/>
        <end position="172"/>
    </location>
</feature>
<dbReference type="Pfam" id="PF13181">
    <property type="entry name" value="TPR_8"/>
    <property type="match status" value="1"/>
</dbReference>
<gene>
    <name evidence="2" type="ORF">H9S92_08640</name>
</gene>
<dbReference type="AlphaFoldDB" id="A0A923T857"/>
<dbReference type="PANTHER" id="PTHR12558">
    <property type="entry name" value="CELL DIVISION CYCLE 16,23,27"/>
    <property type="match status" value="1"/>
</dbReference>
<sequence length="472" mass="55080">MKENKNDQRDRALQALVARYEQKAPGQSGLFLSEEEFEDLLVHYYGNNDFDRTLEVADLAIGQHNFTPEFYKWKALIHKINLEEEAALATLEKLSIYAPNDEESLMLRLEVLTHFEKREEARNILDTLRGRVEGPERESLLAFFDGLLLLQETRYDEAWEAFREAVRLDAYQEPALDEMLNASEFDHLRSRFGAVMQEVLEADPFNDLAWYYLGLWYDDLGQEYKAVDAFANARSLDGGNPRYDLEYADKLFDIEDYETAIKVYEIYFASPEAEDTYETYMRFGRSLQLLNRIDEAKAAYFRAVEIEPDMYDIYQHLGECFAVEEKWGMAAYNYGRAVERANHTADCWLGLALCLAATNEQDDAEQAFQRAIEMDDHYSEAYVSYAIFLCDQGREKEGLGLMHDVLERYQDGSLLYGMVAIYLICNKRGRALEYLNDALSTYYDDSELLLEWYPDLRDDREINAIFELHKPR</sequence>
<organism evidence="2 3">
    <name type="scientific">Neolewinella lacunae</name>
    <dbReference type="NCBI Taxonomy" id="1517758"/>
    <lineage>
        <taxon>Bacteria</taxon>
        <taxon>Pseudomonadati</taxon>
        <taxon>Bacteroidota</taxon>
        <taxon>Saprospiria</taxon>
        <taxon>Saprospirales</taxon>
        <taxon>Lewinellaceae</taxon>
        <taxon>Neolewinella</taxon>
    </lineage>
</organism>
<keyword evidence="1" id="KW-0802">TPR repeat</keyword>
<feature type="repeat" description="TPR" evidence="1">
    <location>
        <begin position="345"/>
        <end position="378"/>
    </location>
</feature>
<dbReference type="InterPro" id="IPR011990">
    <property type="entry name" value="TPR-like_helical_dom_sf"/>
</dbReference>
<dbReference type="PANTHER" id="PTHR12558:SF42">
    <property type="entry name" value="ANAPHASE-PROMOTING COMPLEX SUBUNIT 7"/>
    <property type="match status" value="1"/>
</dbReference>